<reference evidence="2 3" key="1">
    <citation type="submission" date="2022-10" db="EMBL/GenBank/DDBJ databases">
        <title>Paucibacter sp. hw1 Genome sequencing.</title>
        <authorList>
            <person name="Park S."/>
        </authorList>
    </citation>
    <scope>NUCLEOTIDE SEQUENCE [LARGE SCALE GENOMIC DNA]</scope>
    <source>
        <strain evidence="3">hw1</strain>
    </source>
</reference>
<comment type="caution">
    <text evidence="2">The sequence shown here is derived from an EMBL/GenBank/DDBJ whole genome shotgun (WGS) entry which is preliminary data.</text>
</comment>
<dbReference type="Proteomes" id="UP001221189">
    <property type="component" value="Unassembled WGS sequence"/>
</dbReference>
<keyword evidence="1" id="KW-0812">Transmembrane</keyword>
<proteinExistence type="predicted"/>
<name>A0ABT5KG83_9BURK</name>
<keyword evidence="1" id="KW-0472">Membrane</keyword>
<keyword evidence="1" id="KW-1133">Transmembrane helix</keyword>
<organism evidence="2 3">
    <name type="scientific">Roseateles albus</name>
    <dbReference type="NCBI Taxonomy" id="2987525"/>
    <lineage>
        <taxon>Bacteria</taxon>
        <taxon>Pseudomonadati</taxon>
        <taxon>Pseudomonadota</taxon>
        <taxon>Betaproteobacteria</taxon>
        <taxon>Burkholderiales</taxon>
        <taxon>Sphaerotilaceae</taxon>
        <taxon>Roseateles</taxon>
    </lineage>
</organism>
<evidence type="ECO:0000313" key="3">
    <source>
        <dbReference type="Proteomes" id="UP001221189"/>
    </source>
</evidence>
<feature type="transmembrane region" description="Helical" evidence="1">
    <location>
        <begin position="94"/>
        <end position="119"/>
    </location>
</feature>
<gene>
    <name evidence="2" type="ORF">PRZ03_09545</name>
</gene>
<protein>
    <submittedName>
        <fullName evidence="2">Uncharacterized protein</fullName>
    </submittedName>
</protein>
<accession>A0ABT5KG83</accession>
<keyword evidence="3" id="KW-1185">Reference proteome</keyword>
<feature type="transmembrane region" description="Helical" evidence="1">
    <location>
        <begin position="63"/>
        <end position="82"/>
    </location>
</feature>
<evidence type="ECO:0000313" key="2">
    <source>
        <dbReference type="EMBL" id="MDC8771811.1"/>
    </source>
</evidence>
<feature type="transmembrane region" description="Helical" evidence="1">
    <location>
        <begin position="34"/>
        <end position="51"/>
    </location>
</feature>
<dbReference type="EMBL" id="JAQQXT010000005">
    <property type="protein sequence ID" value="MDC8771811.1"/>
    <property type="molecule type" value="Genomic_DNA"/>
</dbReference>
<evidence type="ECO:0000256" key="1">
    <source>
        <dbReference type="SAM" id="Phobius"/>
    </source>
</evidence>
<sequence length="122" mass="12858">MSLRNSVFALLALSVLCGLAEGTAGSFGLVMQKPFDVVSSLLFMLIGYLWYRQDAQARQYRGSSLLGGAIIMASVLAIPYYLAKSRPSEQRGKAIGSFIGLVLLAATSAGIAAVLADLLRAS</sequence>
<dbReference type="RefSeq" id="WP_263534751.1">
    <property type="nucleotide sequence ID" value="NZ_JAQQXT010000005.1"/>
</dbReference>